<accession>A0A286D4P5</accession>
<organism evidence="1 2">
    <name type="scientific">Pseudoxanthomonas wuyuanensis</name>
    <dbReference type="NCBI Taxonomy" id="1073196"/>
    <lineage>
        <taxon>Bacteria</taxon>
        <taxon>Pseudomonadati</taxon>
        <taxon>Pseudomonadota</taxon>
        <taxon>Gammaproteobacteria</taxon>
        <taxon>Lysobacterales</taxon>
        <taxon>Lysobacteraceae</taxon>
        <taxon>Pseudoxanthomonas</taxon>
    </lineage>
</organism>
<protein>
    <submittedName>
        <fullName evidence="1">Uncharacterized protein</fullName>
    </submittedName>
</protein>
<dbReference type="EMBL" id="OCND01000002">
    <property type="protein sequence ID" value="SOD53627.1"/>
    <property type="molecule type" value="Genomic_DNA"/>
</dbReference>
<dbReference type="Proteomes" id="UP000219374">
    <property type="component" value="Unassembled WGS sequence"/>
</dbReference>
<keyword evidence="2" id="KW-1185">Reference proteome</keyword>
<gene>
    <name evidence="1" type="ORF">SAMN06296416_102507</name>
</gene>
<reference evidence="1 2" key="1">
    <citation type="submission" date="2017-09" db="EMBL/GenBank/DDBJ databases">
        <authorList>
            <person name="Ehlers B."/>
            <person name="Leendertz F.H."/>
        </authorList>
    </citation>
    <scope>NUCLEOTIDE SEQUENCE [LARGE SCALE GENOMIC DNA]</scope>
    <source>
        <strain evidence="1 2">CGMCC 1.10978</strain>
    </source>
</reference>
<dbReference type="AlphaFoldDB" id="A0A286D4P5"/>
<sequence length="73" mass="7977">MKRQLGKVHRDGWATAQAPRLVSGQQLPDELAMPAVKSRQAERLRAEVEAHIQGGGTYLVITTPTASTRRGRA</sequence>
<evidence type="ECO:0000313" key="1">
    <source>
        <dbReference type="EMBL" id="SOD53627.1"/>
    </source>
</evidence>
<evidence type="ECO:0000313" key="2">
    <source>
        <dbReference type="Proteomes" id="UP000219374"/>
    </source>
</evidence>
<proteinExistence type="predicted"/>
<dbReference type="RefSeq" id="WP_097121245.1">
    <property type="nucleotide sequence ID" value="NZ_OCND01000002.1"/>
</dbReference>
<name>A0A286D4P5_9GAMM</name>